<evidence type="ECO:0008006" key="5">
    <source>
        <dbReference type="Google" id="ProtNLM"/>
    </source>
</evidence>
<feature type="signal peptide" evidence="2">
    <location>
        <begin position="1"/>
        <end position="19"/>
    </location>
</feature>
<sequence length="125" mass="12901">MTKQLALSALALATLALNACSSEPSDWRPDKKVSLDLVEPGSRESDNFDQGTAEAAHQSKGGAIAEPINSGVTLDEPNHSTGVSAEEVRTADAADAAQTNSSEAMHSVRKPADTTAAKAVDGLKK</sequence>
<dbReference type="Proteomes" id="UP000284250">
    <property type="component" value="Unassembled WGS sequence"/>
</dbReference>
<comment type="caution">
    <text evidence="3">The sequence shown here is derived from an EMBL/GenBank/DDBJ whole genome shotgun (WGS) entry which is preliminary data.</text>
</comment>
<evidence type="ECO:0000256" key="2">
    <source>
        <dbReference type="SAM" id="SignalP"/>
    </source>
</evidence>
<protein>
    <recommendedName>
        <fullName evidence="5">DUF3035 domain-containing protein</fullName>
    </recommendedName>
</protein>
<organism evidence="3 4">
    <name type="scientific">Hymenobacter rubripertinctus</name>
    <dbReference type="NCBI Taxonomy" id="2029981"/>
    <lineage>
        <taxon>Bacteria</taxon>
        <taxon>Pseudomonadati</taxon>
        <taxon>Bacteroidota</taxon>
        <taxon>Cytophagia</taxon>
        <taxon>Cytophagales</taxon>
        <taxon>Hymenobacteraceae</taxon>
        <taxon>Hymenobacter</taxon>
    </lineage>
</organism>
<dbReference type="AlphaFoldDB" id="A0A418R2K0"/>
<dbReference type="EMBL" id="QYCN01000008">
    <property type="protein sequence ID" value="RIY11609.1"/>
    <property type="molecule type" value="Genomic_DNA"/>
</dbReference>
<evidence type="ECO:0000313" key="4">
    <source>
        <dbReference type="Proteomes" id="UP000284250"/>
    </source>
</evidence>
<reference evidence="3 4" key="1">
    <citation type="submission" date="2019-01" db="EMBL/GenBank/DDBJ databases">
        <title>Hymenobacter humicola sp. nov., isolated from soils in Antarctica.</title>
        <authorList>
            <person name="Sedlacek I."/>
            <person name="Holochova P."/>
            <person name="Kralova S."/>
            <person name="Pantucek R."/>
            <person name="Stankova E."/>
            <person name="Vrbovska V."/>
            <person name="Kristofova L."/>
            <person name="Svec P."/>
            <person name="Busse H.-J."/>
        </authorList>
    </citation>
    <scope>NUCLEOTIDE SEQUENCE [LARGE SCALE GENOMIC DNA]</scope>
    <source>
        <strain evidence="3 4">CCM 8852</strain>
    </source>
</reference>
<evidence type="ECO:0000256" key="1">
    <source>
        <dbReference type="SAM" id="MobiDB-lite"/>
    </source>
</evidence>
<name>A0A418R2K0_9BACT</name>
<dbReference type="OrthoDB" id="887022at2"/>
<accession>A0A418R2K0</accession>
<feature type="chain" id="PRO_5019083181" description="DUF3035 domain-containing protein" evidence="2">
    <location>
        <begin position="20"/>
        <end position="125"/>
    </location>
</feature>
<dbReference type="RefSeq" id="WP_119655128.1">
    <property type="nucleotide sequence ID" value="NZ_JBHUOI010000008.1"/>
</dbReference>
<proteinExistence type="predicted"/>
<feature type="region of interest" description="Disordered" evidence="1">
    <location>
        <begin position="40"/>
        <end position="125"/>
    </location>
</feature>
<gene>
    <name evidence="3" type="ORF">D0T11_07305</name>
</gene>
<keyword evidence="2" id="KW-0732">Signal</keyword>
<keyword evidence="4" id="KW-1185">Reference proteome</keyword>
<evidence type="ECO:0000313" key="3">
    <source>
        <dbReference type="EMBL" id="RIY11609.1"/>
    </source>
</evidence>